<feature type="region of interest" description="Disordered" evidence="1">
    <location>
        <begin position="1"/>
        <end position="31"/>
    </location>
</feature>
<proteinExistence type="predicted"/>
<reference evidence="3" key="1">
    <citation type="journal article" date="2019" name="Beilstein J. Org. Chem.">
        <title>Nanangenines: drimane sesquiterpenoids as the dominant metabolite cohort of a novel Australian fungus, Aspergillus nanangensis.</title>
        <authorList>
            <person name="Lacey H.J."/>
            <person name="Gilchrist C.L.M."/>
            <person name="Crombie A."/>
            <person name="Kalaitzis J.A."/>
            <person name="Vuong D."/>
            <person name="Rutledge P.J."/>
            <person name="Turner P."/>
            <person name="Pitt J.I."/>
            <person name="Lacey E."/>
            <person name="Chooi Y.H."/>
            <person name="Piggott A.M."/>
        </authorList>
    </citation>
    <scope>NUCLEOTIDE SEQUENCE</scope>
    <source>
        <strain evidence="3">MST-FP2251</strain>
    </source>
</reference>
<dbReference type="Proteomes" id="UP001194746">
    <property type="component" value="Unassembled WGS sequence"/>
</dbReference>
<keyword evidence="4" id="KW-1185">Reference proteome</keyword>
<accession>A0AAD4GRP9</accession>
<feature type="domain" description="DUF7924" evidence="2">
    <location>
        <begin position="245"/>
        <end position="373"/>
    </location>
</feature>
<evidence type="ECO:0000313" key="3">
    <source>
        <dbReference type="EMBL" id="KAF9886781.1"/>
    </source>
</evidence>
<comment type="caution">
    <text evidence="3">The sequence shown here is derived from an EMBL/GenBank/DDBJ whole genome shotgun (WGS) entry which is preliminary data.</text>
</comment>
<evidence type="ECO:0000313" key="4">
    <source>
        <dbReference type="Proteomes" id="UP001194746"/>
    </source>
</evidence>
<dbReference type="AlphaFoldDB" id="A0AAD4GRP9"/>
<evidence type="ECO:0000256" key="1">
    <source>
        <dbReference type="SAM" id="MobiDB-lite"/>
    </source>
</evidence>
<evidence type="ECO:0000259" key="2">
    <source>
        <dbReference type="Pfam" id="PF25545"/>
    </source>
</evidence>
<dbReference type="InterPro" id="IPR057684">
    <property type="entry name" value="DUF7924"/>
</dbReference>
<dbReference type="Pfam" id="PF25545">
    <property type="entry name" value="DUF7924"/>
    <property type="match status" value="1"/>
</dbReference>
<protein>
    <recommendedName>
        <fullName evidence="2">DUF7924 domain-containing protein</fullName>
    </recommendedName>
</protein>
<feature type="compositionally biased region" description="Basic and acidic residues" evidence="1">
    <location>
        <begin position="10"/>
        <end position="20"/>
    </location>
</feature>
<reference evidence="3" key="2">
    <citation type="submission" date="2020-02" db="EMBL/GenBank/DDBJ databases">
        <authorList>
            <person name="Gilchrist C.L.M."/>
            <person name="Chooi Y.-H."/>
        </authorList>
    </citation>
    <scope>NUCLEOTIDE SEQUENCE</scope>
    <source>
        <strain evidence="3">MST-FP2251</strain>
    </source>
</reference>
<gene>
    <name evidence="3" type="ORF">FE257_011158</name>
</gene>
<feature type="compositionally biased region" description="Polar residues" evidence="1">
    <location>
        <begin position="21"/>
        <end position="31"/>
    </location>
</feature>
<name>A0AAD4GRP9_ASPNN</name>
<organism evidence="3 4">
    <name type="scientific">Aspergillus nanangensis</name>
    <dbReference type="NCBI Taxonomy" id="2582783"/>
    <lineage>
        <taxon>Eukaryota</taxon>
        <taxon>Fungi</taxon>
        <taxon>Dikarya</taxon>
        <taxon>Ascomycota</taxon>
        <taxon>Pezizomycotina</taxon>
        <taxon>Eurotiomycetes</taxon>
        <taxon>Eurotiomycetidae</taxon>
        <taxon>Eurotiales</taxon>
        <taxon>Aspergillaceae</taxon>
        <taxon>Aspergillus</taxon>
        <taxon>Aspergillus subgen. Circumdati</taxon>
    </lineage>
</organism>
<dbReference type="EMBL" id="VCAU01000072">
    <property type="protein sequence ID" value="KAF9886781.1"/>
    <property type="molecule type" value="Genomic_DNA"/>
</dbReference>
<sequence>MEQPADEVTTTERNDDEAKQSHASSPSTISPLTKEYLSQLQSELGGSLSMAQVQKALRNCSIALSSSSLPSGSIRKSASSCPRDEIELIYRADTLSRTRIHIDVGLPGETQKQINGLLEEAPLAPAATIESLASKLQRKSMKLIAAQAWGTDWTTLMYQIVNELMPTNLVVVAKRFFESPPIPKYSLPQKQLRDNMEAKESDNFRMTVAQEPPASITRQIYSLKLDKPETPEPIFSEIVRTDAVFSLKDPHPSISVGISHESLTHTLQSTHGDHALFLLHNLQKPGSLIGNPLVTPSTLRFPFLIIEVTSGATGGSLFQAQNQAAVSGASAINILKQIICPRKEKSPNVAGVDIIPLTFSVATEGPVCELWAHTWEEKERTYCMTNLGF</sequence>